<dbReference type="InterPro" id="IPR016032">
    <property type="entry name" value="Sig_transdc_resp-reg_C-effctor"/>
</dbReference>
<evidence type="ECO:0000256" key="1">
    <source>
        <dbReference type="ARBA" id="ARBA00022741"/>
    </source>
</evidence>
<dbReference type="Pfam" id="PF00196">
    <property type="entry name" value="GerE"/>
    <property type="match status" value="1"/>
</dbReference>
<feature type="region of interest" description="Disordered" evidence="3">
    <location>
        <begin position="909"/>
        <end position="946"/>
    </location>
</feature>
<evidence type="ECO:0000256" key="3">
    <source>
        <dbReference type="SAM" id="MobiDB-lite"/>
    </source>
</evidence>
<dbReference type="Gene3D" id="1.10.10.10">
    <property type="entry name" value="Winged helix-like DNA-binding domain superfamily/Winged helix DNA-binding domain"/>
    <property type="match status" value="1"/>
</dbReference>
<dbReference type="Pfam" id="PF13191">
    <property type="entry name" value="AAA_16"/>
    <property type="match status" value="1"/>
</dbReference>
<dbReference type="SUPFAM" id="SSF52540">
    <property type="entry name" value="P-loop containing nucleoside triphosphate hydrolases"/>
    <property type="match status" value="1"/>
</dbReference>
<dbReference type="RefSeq" id="WP_251802015.1">
    <property type="nucleotide sequence ID" value="NZ_JAMQOL010000047.1"/>
</dbReference>
<reference evidence="5 6" key="1">
    <citation type="submission" date="2022-06" db="EMBL/GenBank/DDBJ databases">
        <title>Actinoplanes abujensis sp. nov., isolated from Nigerian arid soil.</title>
        <authorList>
            <person name="Ding P."/>
        </authorList>
    </citation>
    <scope>NUCLEOTIDE SEQUENCE [LARGE SCALE GENOMIC DNA]</scope>
    <source>
        <strain evidence="6">TRM88002</strain>
    </source>
</reference>
<evidence type="ECO:0000259" key="4">
    <source>
        <dbReference type="PROSITE" id="PS50043"/>
    </source>
</evidence>
<dbReference type="InterPro" id="IPR041664">
    <property type="entry name" value="AAA_16"/>
</dbReference>
<dbReference type="SMART" id="SM00421">
    <property type="entry name" value="HTH_LUXR"/>
    <property type="match status" value="1"/>
</dbReference>
<keyword evidence="6" id="KW-1185">Reference proteome</keyword>
<dbReference type="InterPro" id="IPR027417">
    <property type="entry name" value="P-loop_NTPase"/>
</dbReference>
<dbReference type="PANTHER" id="PTHR16305:SF35">
    <property type="entry name" value="TRANSCRIPTIONAL ACTIVATOR DOMAIN"/>
    <property type="match status" value="1"/>
</dbReference>
<feature type="domain" description="HTH luxR-type" evidence="4">
    <location>
        <begin position="835"/>
        <end position="900"/>
    </location>
</feature>
<dbReference type="CDD" id="cd06170">
    <property type="entry name" value="LuxR_C_like"/>
    <property type="match status" value="1"/>
</dbReference>
<dbReference type="EMBL" id="JAMQOL010000047">
    <property type="protein sequence ID" value="MCM4082298.1"/>
    <property type="molecule type" value="Genomic_DNA"/>
</dbReference>
<feature type="compositionally biased region" description="Basic and acidic residues" evidence="3">
    <location>
        <begin position="911"/>
        <end position="929"/>
    </location>
</feature>
<dbReference type="PRINTS" id="PR00038">
    <property type="entry name" value="HTHLUXR"/>
</dbReference>
<evidence type="ECO:0000313" key="5">
    <source>
        <dbReference type="EMBL" id="MCM4082298.1"/>
    </source>
</evidence>
<proteinExistence type="predicted"/>
<dbReference type="PROSITE" id="PS00622">
    <property type="entry name" value="HTH_LUXR_1"/>
    <property type="match status" value="1"/>
</dbReference>
<dbReference type="Proteomes" id="UP001523216">
    <property type="component" value="Unassembled WGS sequence"/>
</dbReference>
<comment type="caution">
    <text evidence="5">The sequence shown here is derived from an EMBL/GenBank/DDBJ whole genome shotgun (WGS) entry which is preliminary data.</text>
</comment>
<dbReference type="PROSITE" id="PS50043">
    <property type="entry name" value="HTH_LUXR_2"/>
    <property type="match status" value="1"/>
</dbReference>
<name>A0ABT0Y8C0_9ACTN</name>
<evidence type="ECO:0000256" key="2">
    <source>
        <dbReference type="ARBA" id="ARBA00022840"/>
    </source>
</evidence>
<keyword evidence="2" id="KW-0067">ATP-binding</keyword>
<dbReference type="SUPFAM" id="SSF46894">
    <property type="entry name" value="C-terminal effector domain of the bipartite response regulators"/>
    <property type="match status" value="1"/>
</dbReference>
<sequence length="946" mass="100241">MTELLVGRTAEVRHLRRLADEAGLGHATTATIRGCAGSGKSALLWDLHRYATSRDFLALMTAGVESEREFPFAALQLLLRPVARHAQSLSAGHRRVLEAAFGSLRFPDSPAGPGSVERVGAAALAMLTEAAGGRPLLLLADDLPLTDTASRDVLAFLGEQDVCVVGTARTGQPAPTGGTDLHLGPLDDEAASALLDSRAPDLPASVRELILDLAAGNPLALSELPTTVSGDPGEEIMLTQPLQDAFASRADQMSDACRNLLLILAAEPDAHLDQLLAVADRPGTAGSGTAEALQEAIDAELLSATGSTLEFRHPLMRTAIYSRATLTDRLAVHRSLAMAFAGAPCAEKELFHRAKGSLGADPELAARLEQFAGTALTQDRPGTAVAALRHAAKLVPDGQHRTAVLIRAAGLAAEVGAPAQTHALLTEADLDLAGPAERARLLLVPRDAIPGHSQPYPQVEDVVRAAGAARDAGVRDVAGTLLLQAAARCGVEEPGLSVRAALLAEIERWDPPADDPTALSVRAFAEPYRYGVDLLKHLDDTVPGDGRTAHYLGASALGLGEFSRSVPFLARAAAVWRRQGRLFLLARSLNSAGPRMWLGELARAGAEAGEGRALADETGERTVWLSLTATAALLAAITGRNSARSLIAEVRADNTVLYTHFAAMRARQAEGLLLLLEGHASEAYEVLRHVFLPGDPHFHSVSRWHVVPDLADAAVAAGMIEPARAVLAGLPAAARDLPSELLLSTFAYSRAVLADDAEAEQLYAESLAALPPGSVLLRARLHLHHGRWLRRHRRYLDARELLGLACDEFERIGAIPWAQAAREQLHATGSPNDRRPNAVKQLSAQETQIAVLASQGLSNRDIGRRLLISHRTVGSHLYRIYTRLDITGRAQLPAALSALEPRSAVIGARRAAGEGRPRPGDDLVVHREGSASGPDDENVTHISVAA</sequence>
<dbReference type="InterPro" id="IPR036388">
    <property type="entry name" value="WH-like_DNA-bd_sf"/>
</dbReference>
<keyword evidence="1" id="KW-0547">Nucleotide-binding</keyword>
<evidence type="ECO:0000313" key="6">
    <source>
        <dbReference type="Proteomes" id="UP001523216"/>
    </source>
</evidence>
<gene>
    <name evidence="5" type="ORF">LXN57_32495</name>
</gene>
<protein>
    <submittedName>
        <fullName evidence="5">AAA family ATPase</fullName>
    </submittedName>
</protein>
<dbReference type="PANTHER" id="PTHR16305">
    <property type="entry name" value="TESTICULAR SOLUBLE ADENYLYL CYCLASE"/>
    <property type="match status" value="1"/>
</dbReference>
<accession>A0ABT0Y8C0</accession>
<dbReference type="InterPro" id="IPR000792">
    <property type="entry name" value="Tscrpt_reg_LuxR_C"/>
</dbReference>
<organism evidence="5 6">
    <name type="scientific">Paractinoplanes hotanensis</name>
    <dbReference type="NCBI Taxonomy" id="2906497"/>
    <lineage>
        <taxon>Bacteria</taxon>
        <taxon>Bacillati</taxon>
        <taxon>Actinomycetota</taxon>
        <taxon>Actinomycetes</taxon>
        <taxon>Micromonosporales</taxon>
        <taxon>Micromonosporaceae</taxon>
        <taxon>Paractinoplanes</taxon>
    </lineage>
</organism>